<evidence type="ECO:0000256" key="3">
    <source>
        <dbReference type="ARBA" id="ARBA00022692"/>
    </source>
</evidence>
<dbReference type="KEGG" id="ovi:T265_11899"/>
<dbReference type="STRING" id="6198.A0A074YX99"/>
<accession>A0A074YX99</accession>
<dbReference type="SUPFAM" id="SSF103473">
    <property type="entry name" value="MFS general substrate transporter"/>
    <property type="match status" value="1"/>
</dbReference>
<name>A0A074YX99_OPIVI</name>
<feature type="transmembrane region" description="Helical" evidence="6">
    <location>
        <begin position="241"/>
        <end position="264"/>
    </location>
</feature>
<dbReference type="RefSeq" id="XP_009176982.1">
    <property type="nucleotide sequence ID" value="XM_009178718.1"/>
</dbReference>
<sequence>MWTRGLNSPMANDTGRHDPIAQSVTHLHQSLTKNLDTVVVIRFPGLGPPSLTSMHWSSISAIFVYLLADVIAFSIILPWFPTIFAADSQDVFHTSLRRVSETINSLLSIDLKWNSAIFGAVTSTAAVAQFFSSPFAGALSDVYGRKRILISLQALSILAYLLCAQSAFSYPLFAVSRLLCGITRANVAVLSALIGDQCGPDMRTRAMTLVGAAYSVGYTLGPPTSVAIMGRLMEKPVASKLLQYLGLSATILEAFGLLVIVACVSEPEVKHRNRPVQLDTTFRLLDPRNLFSFQVINRLWQWSIIWFVFLLIFSGLESTVLFLTRSRFGFTGRDQGHIFLFLGIVMLIVQGGLVHRFRHGNEAKVSSLAIFVLALAALIIGTAQLWWVFYIGLAFWGFSSASFMPTFNGMVSLQTGPERQGQVLGVFRSLNALARAVGPFLFSLVFGVAGPTYSYVIAAASLICIGVHYVRTNTLLKQN</sequence>
<dbReference type="PROSITE" id="PS50850">
    <property type="entry name" value="MFS"/>
    <property type="match status" value="1"/>
</dbReference>
<gene>
    <name evidence="8" type="ORF">T265_11899</name>
</gene>
<evidence type="ECO:0000313" key="8">
    <source>
        <dbReference type="EMBL" id="KER19273.1"/>
    </source>
</evidence>
<dbReference type="InterPro" id="IPR020846">
    <property type="entry name" value="MFS_dom"/>
</dbReference>
<dbReference type="GeneID" id="20326067"/>
<dbReference type="OrthoDB" id="196650at2759"/>
<feature type="transmembrane region" description="Helical" evidence="6">
    <location>
        <begin position="174"/>
        <end position="194"/>
    </location>
</feature>
<evidence type="ECO:0000259" key="7">
    <source>
        <dbReference type="PROSITE" id="PS50850"/>
    </source>
</evidence>
<dbReference type="PANTHER" id="PTHR23504">
    <property type="entry name" value="MAJOR FACILITATOR SUPERFAMILY DOMAIN-CONTAINING PROTEIN 10"/>
    <property type="match status" value="1"/>
</dbReference>
<dbReference type="Pfam" id="PF07690">
    <property type="entry name" value="MFS_1"/>
    <property type="match status" value="1"/>
</dbReference>
<evidence type="ECO:0000256" key="1">
    <source>
        <dbReference type="ARBA" id="ARBA00004141"/>
    </source>
</evidence>
<feature type="transmembrane region" description="Helical" evidence="6">
    <location>
        <begin position="304"/>
        <end position="324"/>
    </location>
</feature>
<keyword evidence="5 6" id="KW-0472">Membrane</keyword>
<organism evidence="8 9">
    <name type="scientific">Opisthorchis viverrini</name>
    <name type="common">Southeast Asian liver fluke</name>
    <dbReference type="NCBI Taxonomy" id="6198"/>
    <lineage>
        <taxon>Eukaryota</taxon>
        <taxon>Metazoa</taxon>
        <taxon>Spiralia</taxon>
        <taxon>Lophotrochozoa</taxon>
        <taxon>Platyhelminthes</taxon>
        <taxon>Trematoda</taxon>
        <taxon>Digenea</taxon>
        <taxon>Opisthorchiida</taxon>
        <taxon>Opisthorchiata</taxon>
        <taxon>Opisthorchiidae</taxon>
        <taxon>Opisthorchis</taxon>
    </lineage>
</organism>
<feature type="transmembrane region" description="Helical" evidence="6">
    <location>
        <begin position="116"/>
        <end position="136"/>
    </location>
</feature>
<dbReference type="InterPro" id="IPR011701">
    <property type="entry name" value="MFS"/>
</dbReference>
<evidence type="ECO:0000256" key="2">
    <source>
        <dbReference type="ARBA" id="ARBA00022448"/>
    </source>
</evidence>
<feature type="domain" description="Major facilitator superfamily (MFS) profile" evidence="7">
    <location>
        <begin position="67"/>
        <end position="475"/>
    </location>
</feature>
<evidence type="ECO:0000313" key="9">
    <source>
        <dbReference type="Proteomes" id="UP000054324"/>
    </source>
</evidence>
<feature type="transmembrane region" description="Helical" evidence="6">
    <location>
        <begin position="148"/>
        <end position="168"/>
    </location>
</feature>
<dbReference type="Gene3D" id="1.20.1250.20">
    <property type="entry name" value="MFS general substrate transporter like domains"/>
    <property type="match status" value="1"/>
</dbReference>
<dbReference type="InterPro" id="IPR005829">
    <property type="entry name" value="Sugar_transporter_CS"/>
</dbReference>
<protein>
    <recommendedName>
        <fullName evidence="7">Major facilitator superfamily (MFS) profile domain-containing protein</fullName>
    </recommendedName>
</protein>
<proteinExistence type="predicted"/>
<dbReference type="PANTHER" id="PTHR23504:SF31">
    <property type="entry name" value="MAJOR FACILITATOR SUPERFAMILY DOMAIN-CONTAINING PROTEIN 10"/>
    <property type="match status" value="1"/>
</dbReference>
<dbReference type="CTD" id="20326067"/>
<dbReference type="GO" id="GO:0031526">
    <property type="term" value="C:brush border membrane"/>
    <property type="evidence" value="ECO:0007669"/>
    <property type="project" value="TreeGrafter"/>
</dbReference>
<evidence type="ECO:0000256" key="5">
    <source>
        <dbReference type="ARBA" id="ARBA00023136"/>
    </source>
</evidence>
<evidence type="ECO:0000256" key="6">
    <source>
        <dbReference type="SAM" id="Phobius"/>
    </source>
</evidence>
<feature type="transmembrane region" description="Helical" evidence="6">
    <location>
        <begin position="336"/>
        <end position="355"/>
    </location>
</feature>
<dbReference type="AlphaFoldDB" id="A0A074YX99"/>
<evidence type="ECO:0000256" key="4">
    <source>
        <dbReference type="ARBA" id="ARBA00022989"/>
    </source>
</evidence>
<keyword evidence="2" id="KW-0813">Transport</keyword>
<feature type="transmembrane region" description="Helical" evidence="6">
    <location>
        <begin position="59"/>
        <end position="80"/>
    </location>
</feature>
<keyword evidence="9" id="KW-1185">Reference proteome</keyword>
<keyword evidence="4 6" id="KW-1133">Transmembrane helix</keyword>
<feature type="transmembrane region" description="Helical" evidence="6">
    <location>
        <begin position="452"/>
        <end position="470"/>
    </location>
</feature>
<feature type="transmembrane region" description="Helical" evidence="6">
    <location>
        <begin position="206"/>
        <end position="229"/>
    </location>
</feature>
<feature type="transmembrane region" description="Helical" evidence="6">
    <location>
        <begin position="367"/>
        <end position="387"/>
    </location>
</feature>
<keyword evidence="3 6" id="KW-0812">Transmembrane</keyword>
<dbReference type="PROSITE" id="PS00216">
    <property type="entry name" value="SUGAR_TRANSPORT_1"/>
    <property type="match status" value="1"/>
</dbReference>
<comment type="subcellular location">
    <subcellularLocation>
        <location evidence="1">Membrane</location>
        <topology evidence="1">Multi-pass membrane protein</topology>
    </subcellularLocation>
</comment>
<dbReference type="GO" id="GO:0022857">
    <property type="term" value="F:transmembrane transporter activity"/>
    <property type="evidence" value="ECO:0007669"/>
    <property type="project" value="InterPro"/>
</dbReference>
<reference evidence="8 9" key="1">
    <citation type="submission" date="2013-11" db="EMBL/GenBank/DDBJ databases">
        <title>Opisthorchis viverrini - life in the bile duct.</title>
        <authorList>
            <person name="Young N.D."/>
            <person name="Nagarajan N."/>
            <person name="Lin S.J."/>
            <person name="Korhonen P.K."/>
            <person name="Jex A.R."/>
            <person name="Hall R.S."/>
            <person name="Safavi-Hemami H."/>
            <person name="Kaewkong W."/>
            <person name="Bertrand D."/>
            <person name="Gao S."/>
            <person name="Seet Q."/>
            <person name="Wongkham S."/>
            <person name="Teh B.T."/>
            <person name="Wongkham C."/>
            <person name="Intapan P.M."/>
            <person name="Maleewong W."/>
            <person name="Yang X."/>
            <person name="Hu M."/>
            <person name="Wang Z."/>
            <person name="Hofmann A."/>
            <person name="Sternberg P.W."/>
            <person name="Tan P."/>
            <person name="Wang J."/>
            <person name="Gasser R.B."/>
        </authorList>
    </citation>
    <scope>NUCLEOTIDE SEQUENCE [LARGE SCALE GENOMIC DNA]</scope>
</reference>
<dbReference type="EMBL" id="KL597262">
    <property type="protein sequence ID" value="KER19273.1"/>
    <property type="molecule type" value="Genomic_DNA"/>
</dbReference>
<dbReference type="Proteomes" id="UP000054324">
    <property type="component" value="Unassembled WGS sequence"/>
</dbReference>
<dbReference type="InterPro" id="IPR036259">
    <property type="entry name" value="MFS_trans_sf"/>
</dbReference>